<dbReference type="Proteomes" id="UP001307889">
    <property type="component" value="Chromosome 11"/>
</dbReference>
<keyword evidence="2" id="KW-1185">Reference proteome</keyword>
<protein>
    <recommendedName>
        <fullName evidence="3">PH domain-containing protein</fullName>
    </recommendedName>
</protein>
<proteinExistence type="predicted"/>
<gene>
    <name evidence="1" type="ORF">NTJ_13335</name>
</gene>
<evidence type="ECO:0008006" key="3">
    <source>
        <dbReference type="Google" id="ProtNLM"/>
    </source>
</evidence>
<sequence>MPAELARSKNVAQVRNWRRYKVSKGLVTWKRGSNCLSYRLVSPSSSPPGEPPSSLSLRLLQVCSLTRRYSSVSEGERFRGQM</sequence>
<organism evidence="1 2">
    <name type="scientific">Nesidiocoris tenuis</name>
    <dbReference type="NCBI Taxonomy" id="355587"/>
    <lineage>
        <taxon>Eukaryota</taxon>
        <taxon>Metazoa</taxon>
        <taxon>Ecdysozoa</taxon>
        <taxon>Arthropoda</taxon>
        <taxon>Hexapoda</taxon>
        <taxon>Insecta</taxon>
        <taxon>Pterygota</taxon>
        <taxon>Neoptera</taxon>
        <taxon>Paraneoptera</taxon>
        <taxon>Hemiptera</taxon>
        <taxon>Heteroptera</taxon>
        <taxon>Panheteroptera</taxon>
        <taxon>Cimicomorpha</taxon>
        <taxon>Miridae</taxon>
        <taxon>Dicyphina</taxon>
        <taxon>Nesidiocoris</taxon>
    </lineage>
</organism>
<dbReference type="EMBL" id="AP028919">
    <property type="protein sequence ID" value="BET00519.1"/>
    <property type="molecule type" value="Genomic_DNA"/>
</dbReference>
<evidence type="ECO:0000313" key="1">
    <source>
        <dbReference type="EMBL" id="BET00519.1"/>
    </source>
</evidence>
<evidence type="ECO:0000313" key="2">
    <source>
        <dbReference type="Proteomes" id="UP001307889"/>
    </source>
</evidence>
<accession>A0ABN7B8B1</accession>
<reference evidence="1 2" key="1">
    <citation type="submission" date="2023-09" db="EMBL/GenBank/DDBJ databases">
        <title>Nesidiocoris tenuis whole genome shotgun sequence.</title>
        <authorList>
            <person name="Shibata T."/>
            <person name="Shimoda M."/>
            <person name="Kobayashi T."/>
            <person name="Uehara T."/>
        </authorList>
    </citation>
    <scope>NUCLEOTIDE SEQUENCE [LARGE SCALE GENOMIC DNA]</scope>
    <source>
        <strain evidence="1 2">Japan</strain>
    </source>
</reference>
<name>A0ABN7B8B1_9HEMI</name>